<accession>A0ABR2MED0</accession>
<evidence type="ECO:0000313" key="3">
    <source>
        <dbReference type="Proteomes" id="UP001412067"/>
    </source>
</evidence>
<reference evidence="2 3" key="1">
    <citation type="journal article" date="2022" name="Nat. Plants">
        <title>Genomes of leafy and leafless Platanthera orchids illuminate the evolution of mycoheterotrophy.</title>
        <authorList>
            <person name="Li M.H."/>
            <person name="Liu K.W."/>
            <person name="Li Z."/>
            <person name="Lu H.C."/>
            <person name="Ye Q.L."/>
            <person name="Zhang D."/>
            <person name="Wang J.Y."/>
            <person name="Li Y.F."/>
            <person name="Zhong Z.M."/>
            <person name="Liu X."/>
            <person name="Yu X."/>
            <person name="Liu D.K."/>
            <person name="Tu X.D."/>
            <person name="Liu B."/>
            <person name="Hao Y."/>
            <person name="Liao X.Y."/>
            <person name="Jiang Y.T."/>
            <person name="Sun W.H."/>
            <person name="Chen J."/>
            <person name="Chen Y.Q."/>
            <person name="Ai Y."/>
            <person name="Zhai J.W."/>
            <person name="Wu S.S."/>
            <person name="Zhou Z."/>
            <person name="Hsiao Y.Y."/>
            <person name="Wu W.L."/>
            <person name="Chen Y.Y."/>
            <person name="Lin Y.F."/>
            <person name="Hsu J.L."/>
            <person name="Li C.Y."/>
            <person name="Wang Z.W."/>
            <person name="Zhao X."/>
            <person name="Zhong W.Y."/>
            <person name="Ma X.K."/>
            <person name="Ma L."/>
            <person name="Huang J."/>
            <person name="Chen G.Z."/>
            <person name="Huang M.Z."/>
            <person name="Huang L."/>
            <person name="Peng D.H."/>
            <person name="Luo Y.B."/>
            <person name="Zou S.Q."/>
            <person name="Chen S.P."/>
            <person name="Lan S."/>
            <person name="Tsai W.C."/>
            <person name="Van de Peer Y."/>
            <person name="Liu Z.J."/>
        </authorList>
    </citation>
    <scope>NUCLEOTIDE SEQUENCE [LARGE SCALE GENOMIC DNA]</scope>
    <source>
        <strain evidence="2">Lor288</strain>
    </source>
</reference>
<organism evidence="2 3">
    <name type="scientific">Platanthera guangdongensis</name>
    <dbReference type="NCBI Taxonomy" id="2320717"/>
    <lineage>
        <taxon>Eukaryota</taxon>
        <taxon>Viridiplantae</taxon>
        <taxon>Streptophyta</taxon>
        <taxon>Embryophyta</taxon>
        <taxon>Tracheophyta</taxon>
        <taxon>Spermatophyta</taxon>
        <taxon>Magnoliopsida</taxon>
        <taxon>Liliopsida</taxon>
        <taxon>Asparagales</taxon>
        <taxon>Orchidaceae</taxon>
        <taxon>Orchidoideae</taxon>
        <taxon>Orchideae</taxon>
        <taxon>Orchidinae</taxon>
        <taxon>Platanthera</taxon>
    </lineage>
</organism>
<protein>
    <submittedName>
        <fullName evidence="2">Uncharacterized protein</fullName>
    </submittedName>
</protein>
<evidence type="ECO:0000256" key="1">
    <source>
        <dbReference type="SAM" id="MobiDB-lite"/>
    </source>
</evidence>
<comment type="caution">
    <text evidence="2">The sequence shown here is derived from an EMBL/GenBank/DDBJ whole genome shotgun (WGS) entry which is preliminary data.</text>
</comment>
<proteinExistence type="predicted"/>
<feature type="compositionally biased region" description="Polar residues" evidence="1">
    <location>
        <begin position="22"/>
        <end position="32"/>
    </location>
</feature>
<gene>
    <name evidence="2" type="ORF">KSP40_PGU022210</name>
</gene>
<dbReference type="EMBL" id="JBBWWR010000008">
    <property type="protein sequence ID" value="KAK8962351.1"/>
    <property type="molecule type" value="Genomic_DNA"/>
</dbReference>
<keyword evidence="3" id="KW-1185">Reference proteome</keyword>
<name>A0ABR2MED0_9ASPA</name>
<feature type="region of interest" description="Disordered" evidence="1">
    <location>
        <begin position="1"/>
        <end position="33"/>
    </location>
</feature>
<sequence length="196" mass="21267">MLRRHHSEAPPSSSILPVCEKSPSSSPKSMTGNPRFHSGDLLCLLLVTASPSSRRTDLQRLLPVAAIALDAPIPSDAPFQRPRPSSPVIASKGWKKREADDVGLAIVAAHDKSGPISHRSSKIVIAEQKSSPPKSAAEDFLRGEVILLMECMYTQIVSDECMEKCVFGVLIRQPEIPSAPCSGDRRLLFSARMMAL</sequence>
<dbReference type="Proteomes" id="UP001412067">
    <property type="component" value="Unassembled WGS sequence"/>
</dbReference>
<evidence type="ECO:0000313" key="2">
    <source>
        <dbReference type="EMBL" id="KAK8962351.1"/>
    </source>
</evidence>